<dbReference type="FunCoup" id="Q22B34">
    <property type="interactions" value="19"/>
</dbReference>
<organism evidence="4 5">
    <name type="scientific">Tetrahymena thermophila (strain SB210)</name>
    <dbReference type="NCBI Taxonomy" id="312017"/>
    <lineage>
        <taxon>Eukaryota</taxon>
        <taxon>Sar</taxon>
        <taxon>Alveolata</taxon>
        <taxon>Ciliophora</taxon>
        <taxon>Intramacronucleata</taxon>
        <taxon>Oligohymenophorea</taxon>
        <taxon>Hymenostomatida</taxon>
        <taxon>Tetrahymenina</taxon>
        <taxon>Tetrahymenidae</taxon>
        <taxon>Tetrahymena</taxon>
    </lineage>
</organism>
<name>Q22B34_TETTS</name>
<dbReference type="GO" id="GO:0004467">
    <property type="term" value="F:long-chain fatty acid-CoA ligase activity"/>
    <property type="evidence" value="ECO:0007669"/>
    <property type="project" value="TreeGrafter"/>
</dbReference>
<keyword evidence="1" id="KW-0547">Nucleotide-binding</keyword>
<dbReference type="GeneID" id="7830532"/>
<evidence type="ECO:0000313" key="5">
    <source>
        <dbReference type="Proteomes" id="UP000009168"/>
    </source>
</evidence>
<dbReference type="SUPFAM" id="SSF56801">
    <property type="entry name" value="Acetyl-CoA synthetase-like"/>
    <property type="match status" value="1"/>
</dbReference>
<dbReference type="AlphaFoldDB" id="Q22B34"/>
<dbReference type="PANTHER" id="PTHR43272:SF33">
    <property type="entry name" value="AMP-BINDING DOMAIN-CONTAINING PROTEIN-RELATED"/>
    <property type="match status" value="1"/>
</dbReference>
<dbReference type="Gene3D" id="3.40.50.12780">
    <property type="entry name" value="N-terminal domain of ligase-like"/>
    <property type="match status" value="1"/>
</dbReference>
<dbReference type="RefSeq" id="XP_001030184.2">
    <property type="nucleotide sequence ID" value="XM_001030184.2"/>
</dbReference>
<dbReference type="PANTHER" id="PTHR43272">
    <property type="entry name" value="LONG-CHAIN-FATTY-ACID--COA LIGASE"/>
    <property type="match status" value="1"/>
</dbReference>
<evidence type="ECO:0000313" key="4">
    <source>
        <dbReference type="EMBL" id="EAR82521.2"/>
    </source>
</evidence>
<dbReference type="KEGG" id="tet:TTHERM_01124100"/>
<dbReference type="STRING" id="312017.Q22B34"/>
<proteinExistence type="predicted"/>
<protein>
    <submittedName>
        <fullName evidence="4">AMP-binding enzyme family protein</fullName>
    </submittedName>
</protein>
<dbReference type="InterPro" id="IPR000873">
    <property type="entry name" value="AMP-dep_synth/lig_dom"/>
</dbReference>
<gene>
    <name evidence="4" type="ORF">TTHERM_01124100</name>
</gene>
<keyword evidence="2" id="KW-0067">ATP-binding</keyword>
<dbReference type="PROSITE" id="PS00455">
    <property type="entry name" value="AMP_BINDING"/>
    <property type="match status" value="1"/>
</dbReference>
<accession>Q22B34</accession>
<dbReference type="GO" id="GO:0016020">
    <property type="term" value="C:membrane"/>
    <property type="evidence" value="ECO:0007669"/>
    <property type="project" value="TreeGrafter"/>
</dbReference>
<evidence type="ECO:0000256" key="2">
    <source>
        <dbReference type="ARBA" id="ARBA00022840"/>
    </source>
</evidence>
<dbReference type="Proteomes" id="UP000009168">
    <property type="component" value="Unassembled WGS sequence"/>
</dbReference>
<dbReference type="InterPro" id="IPR042099">
    <property type="entry name" value="ANL_N_sf"/>
</dbReference>
<dbReference type="GO" id="GO:0005524">
    <property type="term" value="F:ATP binding"/>
    <property type="evidence" value="ECO:0007669"/>
    <property type="project" value="UniProtKB-KW"/>
</dbReference>
<dbReference type="HOGENOM" id="CLU_000022_45_4_1"/>
<dbReference type="Pfam" id="PF00501">
    <property type="entry name" value="AMP-binding"/>
    <property type="match status" value="1"/>
</dbReference>
<dbReference type="OrthoDB" id="1700726at2759"/>
<dbReference type="InterPro" id="IPR020845">
    <property type="entry name" value="AMP-binding_CS"/>
</dbReference>
<dbReference type="InParanoid" id="Q22B34"/>
<keyword evidence="5" id="KW-1185">Reference proteome</keyword>
<dbReference type="eggNOG" id="KOG1256">
    <property type="taxonomic scope" value="Eukaryota"/>
</dbReference>
<feature type="domain" description="AMP-dependent synthetase/ligase" evidence="3">
    <location>
        <begin position="51"/>
        <end position="481"/>
    </location>
</feature>
<sequence length="673" mass="76223">MIINNKLVYTLPISEPRNGETAVYRHPLAIDGFKYLPDATTKTIQDVIELAVKKYADREFIGSLNPSTGKYEYKSYKQIYDLGYAIGSGLVKLNLTNHVEEFMDYKLDVIGIYCQNREEWTICDMANAMFGFTMIPLYDTLGQDAISFVLEDSNITACYVSAKTLPSLLSLKRLHNLKTIISFDEVPLQLQQIVKQKGLNLIFLNQVIEAGKKNPSPKRPVLPSSIFTFSYTSGTTGNPKGVMITHKNVVAAITTQQLSDFRFFETDTHLSYLPLPHIFERFVNCTCWYAGCRIAFYSGNTQNLLQDCQAAQPTVFISVPRLFNRYYDFCMTHLRRRFSDTEIDFAIATKLIDIQEKGQYNNASLDYLMFDELKRFFGGKMRILLSSSAPISRKVLEFYKVALSCPVLEGYGQTEATGVKSLTVAIDPESGHVGGILPSLEMKLVDVPEMNYHATDKDEQGYPLPRGEICTRGASIFQQYYKQPSKTKETIDEEGWMHSGDIGVMLPNGAFKVIDRKKNIFKLSQGEYVAPEKVENIYVRARGVAEAFLYGDSVQNFCIGIIVPNPEEIKKIAAELNVDPNRNLRELCANPKIIQFYQKNILAHGKKEGLFTFEQAQRIYLEPESLQTHGCLTGSMKMQRHIANKVFKPVIDMLYSHDGKTEVEQLVPAQPRL</sequence>
<dbReference type="GO" id="GO:0005783">
    <property type="term" value="C:endoplasmic reticulum"/>
    <property type="evidence" value="ECO:0007669"/>
    <property type="project" value="TreeGrafter"/>
</dbReference>
<evidence type="ECO:0000256" key="1">
    <source>
        <dbReference type="ARBA" id="ARBA00022741"/>
    </source>
</evidence>
<dbReference type="EMBL" id="GG662311">
    <property type="protein sequence ID" value="EAR82521.2"/>
    <property type="molecule type" value="Genomic_DNA"/>
</dbReference>
<reference evidence="5" key="1">
    <citation type="journal article" date="2006" name="PLoS Biol.">
        <title>Macronuclear genome sequence of the ciliate Tetrahymena thermophila, a model eukaryote.</title>
        <authorList>
            <person name="Eisen J.A."/>
            <person name="Coyne R.S."/>
            <person name="Wu M."/>
            <person name="Wu D."/>
            <person name="Thiagarajan M."/>
            <person name="Wortman J.R."/>
            <person name="Badger J.H."/>
            <person name="Ren Q."/>
            <person name="Amedeo P."/>
            <person name="Jones K.M."/>
            <person name="Tallon L.J."/>
            <person name="Delcher A.L."/>
            <person name="Salzberg S.L."/>
            <person name="Silva J.C."/>
            <person name="Haas B.J."/>
            <person name="Majoros W.H."/>
            <person name="Farzad M."/>
            <person name="Carlton J.M."/>
            <person name="Smith R.K. Jr."/>
            <person name="Garg J."/>
            <person name="Pearlman R.E."/>
            <person name="Karrer K.M."/>
            <person name="Sun L."/>
            <person name="Manning G."/>
            <person name="Elde N.C."/>
            <person name="Turkewitz A.P."/>
            <person name="Asai D.J."/>
            <person name="Wilkes D.E."/>
            <person name="Wang Y."/>
            <person name="Cai H."/>
            <person name="Collins K."/>
            <person name="Stewart B.A."/>
            <person name="Lee S.R."/>
            <person name="Wilamowska K."/>
            <person name="Weinberg Z."/>
            <person name="Ruzzo W.L."/>
            <person name="Wloga D."/>
            <person name="Gaertig J."/>
            <person name="Frankel J."/>
            <person name="Tsao C.-C."/>
            <person name="Gorovsky M.A."/>
            <person name="Keeling P.J."/>
            <person name="Waller R.F."/>
            <person name="Patron N.J."/>
            <person name="Cherry J.M."/>
            <person name="Stover N.A."/>
            <person name="Krieger C.J."/>
            <person name="del Toro C."/>
            <person name="Ryder H.F."/>
            <person name="Williamson S.C."/>
            <person name="Barbeau R.A."/>
            <person name="Hamilton E.P."/>
            <person name="Orias E."/>
        </authorList>
    </citation>
    <scope>NUCLEOTIDE SEQUENCE [LARGE SCALE GENOMIC DNA]</scope>
    <source>
        <strain evidence="5">SB210</strain>
    </source>
</reference>
<evidence type="ECO:0000259" key="3">
    <source>
        <dbReference type="Pfam" id="PF00501"/>
    </source>
</evidence>